<organism evidence="2 3">
    <name type="scientific">Rotaria socialis</name>
    <dbReference type="NCBI Taxonomy" id="392032"/>
    <lineage>
        <taxon>Eukaryota</taxon>
        <taxon>Metazoa</taxon>
        <taxon>Spiralia</taxon>
        <taxon>Gnathifera</taxon>
        <taxon>Rotifera</taxon>
        <taxon>Eurotatoria</taxon>
        <taxon>Bdelloidea</taxon>
        <taxon>Philodinida</taxon>
        <taxon>Philodinidae</taxon>
        <taxon>Rotaria</taxon>
    </lineage>
</organism>
<comment type="caution">
    <text evidence="2">The sequence shown here is derived from an EMBL/GenBank/DDBJ whole genome shotgun (WGS) entry which is preliminary data.</text>
</comment>
<dbReference type="AlphaFoldDB" id="A0A821PIT0"/>
<protein>
    <submittedName>
        <fullName evidence="2">Uncharacterized protein</fullName>
    </submittedName>
</protein>
<evidence type="ECO:0000313" key="3">
    <source>
        <dbReference type="Proteomes" id="UP000663873"/>
    </source>
</evidence>
<evidence type="ECO:0000256" key="1">
    <source>
        <dbReference type="SAM" id="MobiDB-lite"/>
    </source>
</evidence>
<accession>A0A821PIT0</accession>
<feature type="region of interest" description="Disordered" evidence="1">
    <location>
        <begin position="1"/>
        <end position="27"/>
    </location>
</feature>
<proteinExistence type="predicted"/>
<dbReference type="Proteomes" id="UP000663873">
    <property type="component" value="Unassembled WGS sequence"/>
</dbReference>
<name>A0A821PIT0_9BILA</name>
<evidence type="ECO:0000313" key="2">
    <source>
        <dbReference type="EMBL" id="CAF4804160.1"/>
    </source>
</evidence>
<feature type="non-terminal residue" evidence="2">
    <location>
        <position position="1"/>
    </location>
</feature>
<keyword evidence="3" id="KW-1185">Reference proteome</keyword>
<sequence length="56" mass="6130">ASPAPPVKSEPHSPSVNNDNTNHRFYPLTDHNSLNALSPRHLTTAYSDHLQVKAIA</sequence>
<dbReference type="EMBL" id="CAJOBP010049097">
    <property type="protein sequence ID" value="CAF4804160.1"/>
    <property type="molecule type" value="Genomic_DNA"/>
</dbReference>
<gene>
    <name evidence="2" type="ORF">UJA718_LOCUS41421</name>
</gene>
<reference evidence="2" key="1">
    <citation type="submission" date="2021-02" db="EMBL/GenBank/DDBJ databases">
        <authorList>
            <person name="Nowell W R."/>
        </authorList>
    </citation>
    <scope>NUCLEOTIDE SEQUENCE</scope>
</reference>